<accession>A0AAV3ZFT9</accession>
<evidence type="ECO:0000259" key="1">
    <source>
        <dbReference type="PROSITE" id="PS50994"/>
    </source>
</evidence>
<organism evidence="2 3">
    <name type="scientific">Plakobranchus ocellatus</name>
    <dbReference type="NCBI Taxonomy" id="259542"/>
    <lineage>
        <taxon>Eukaryota</taxon>
        <taxon>Metazoa</taxon>
        <taxon>Spiralia</taxon>
        <taxon>Lophotrochozoa</taxon>
        <taxon>Mollusca</taxon>
        <taxon>Gastropoda</taxon>
        <taxon>Heterobranchia</taxon>
        <taxon>Euthyneura</taxon>
        <taxon>Panpulmonata</taxon>
        <taxon>Sacoglossa</taxon>
        <taxon>Placobranchoidea</taxon>
        <taxon>Plakobranchidae</taxon>
        <taxon>Plakobranchus</taxon>
    </lineage>
</organism>
<keyword evidence="3" id="KW-1185">Reference proteome</keyword>
<protein>
    <submittedName>
        <fullName evidence="2">Gypsy retrotransposon integrase-like protein 1</fullName>
    </submittedName>
</protein>
<reference evidence="2 3" key="1">
    <citation type="journal article" date="2021" name="Elife">
        <title>Chloroplast acquisition without the gene transfer in kleptoplastic sea slugs, Plakobranchus ocellatus.</title>
        <authorList>
            <person name="Maeda T."/>
            <person name="Takahashi S."/>
            <person name="Yoshida T."/>
            <person name="Shimamura S."/>
            <person name="Takaki Y."/>
            <person name="Nagai Y."/>
            <person name="Toyoda A."/>
            <person name="Suzuki Y."/>
            <person name="Arimoto A."/>
            <person name="Ishii H."/>
            <person name="Satoh N."/>
            <person name="Nishiyama T."/>
            <person name="Hasebe M."/>
            <person name="Maruyama T."/>
            <person name="Minagawa J."/>
            <person name="Obokata J."/>
            <person name="Shigenobu S."/>
        </authorList>
    </citation>
    <scope>NUCLEOTIDE SEQUENCE [LARGE SCALE GENOMIC DNA]</scope>
</reference>
<sequence length="183" mass="20418">MEKVLNNIYWPPIDGAVTRFCPFYDVYQRTVRKGITPRVALEKVSNTYTPFKRVAIDIISPINSSSDAGHRLILTLVDCAIRHAEAVVPFRKIDDETVAESLVNTYIRLDGPEEVLGDQGTQFMIDCMKEVLRVLGIKKKANDETPTDDVFESAASLATVEDDDEGCSCEVSPELGGWVARRH</sequence>
<gene>
    <name evidence="2" type="ORF">PoB_001984300</name>
</gene>
<dbReference type="InterPro" id="IPR012337">
    <property type="entry name" value="RNaseH-like_sf"/>
</dbReference>
<dbReference type="EMBL" id="BLXT01002329">
    <property type="protein sequence ID" value="GFN93337.1"/>
    <property type="molecule type" value="Genomic_DNA"/>
</dbReference>
<evidence type="ECO:0000313" key="2">
    <source>
        <dbReference type="EMBL" id="GFN93337.1"/>
    </source>
</evidence>
<dbReference type="GO" id="GO:0015074">
    <property type="term" value="P:DNA integration"/>
    <property type="evidence" value="ECO:0007669"/>
    <property type="project" value="InterPro"/>
</dbReference>
<comment type="caution">
    <text evidence="2">The sequence shown here is derived from an EMBL/GenBank/DDBJ whole genome shotgun (WGS) entry which is preliminary data.</text>
</comment>
<dbReference type="SUPFAM" id="SSF53098">
    <property type="entry name" value="Ribonuclease H-like"/>
    <property type="match status" value="1"/>
</dbReference>
<evidence type="ECO:0000313" key="3">
    <source>
        <dbReference type="Proteomes" id="UP000735302"/>
    </source>
</evidence>
<dbReference type="AlphaFoldDB" id="A0AAV3ZFT9"/>
<dbReference type="PANTHER" id="PTHR37984:SF15">
    <property type="entry name" value="INTEGRASE CATALYTIC DOMAIN-CONTAINING PROTEIN"/>
    <property type="match status" value="1"/>
</dbReference>
<dbReference type="Gene3D" id="3.30.420.10">
    <property type="entry name" value="Ribonuclease H-like superfamily/Ribonuclease H"/>
    <property type="match status" value="1"/>
</dbReference>
<dbReference type="GO" id="GO:0003676">
    <property type="term" value="F:nucleic acid binding"/>
    <property type="evidence" value="ECO:0007669"/>
    <property type="project" value="InterPro"/>
</dbReference>
<feature type="domain" description="Integrase catalytic" evidence="1">
    <location>
        <begin position="46"/>
        <end position="138"/>
    </location>
</feature>
<dbReference type="InterPro" id="IPR036397">
    <property type="entry name" value="RNaseH_sf"/>
</dbReference>
<dbReference type="InterPro" id="IPR001584">
    <property type="entry name" value="Integrase_cat-core"/>
</dbReference>
<dbReference type="InterPro" id="IPR050951">
    <property type="entry name" value="Retrovirus_Pol_polyprotein"/>
</dbReference>
<dbReference type="Proteomes" id="UP000735302">
    <property type="component" value="Unassembled WGS sequence"/>
</dbReference>
<dbReference type="PANTHER" id="PTHR37984">
    <property type="entry name" value="PROTEIN CBG26694"/>
    <property type="match status" value="1"/>
</dbReference>
<dbReference type="PROSITE" id="PS50994">
    <property type="entry name" value="INTEGRASE"/>
    <property type="match status" value="1"/>
</dbReference>
<proteinExistence type="predicted"/>
<name>A0AAV3ZFT9_9GAST</name>